<dbReference type="EC" id="2.7.7.18" evidence="10"/>
<dbReference type="InterPro" id="IPR004821">
    <property type="entry name" value="Cyt_trans-like"/>
</dbReference>
<dbReference type="PANTHER" id="PTHR39321:SF3">
    <property type="entry name" value="PHOSPHOPANTETHEINE ADENYLYLTRANSFERASE"/>
    <property type="match status" value="1"/>
</dbReference>
<dbReference type="CDD" id="cd02165">
    <property type="entry name" value="NMNAT"/>
    <property type="match status" value="1"/>
</dbReference>
<keyword evidence="7 10" id="KW-0067">ATP-binding</keyword>
<comment type="catalytic activity">
    <reaction evidence="9 10">
        <text>nicotinate beta-D-ribonucleotide + ATP + H(+) = deamido-NAD(+) + diphosphate</text>
        <dbReference type="Rhea" id="RHEA:22860"/>
        <dbReference type="ChEBI" id="CHEBI:15378"/>
        <dbReference type="ChEBI" id="CHEBI:30616"/>
        <dbReference type="ChEBI" id="CHEBI:33019"/>
        <dbReference type="ChEBI" id="CHEBI:57502"/>
        <dbReference type="ChEBI" id="CHEBI:58437"/>
        <dbReference type="EC" id="2.7.7.18"/>
    </reaction>
</comment>
<dbReference type="AlphaFoldDB" id="A0AAU9CV06"/>
<keyword evidence="4 10" id="KW-0808">Transferase</keyword>
<evidence type="ECO:0000256" key="8">
    <source>
        <dbReference type="ARBA" id="ARBA00023027"/>
    </source>
</evidence>
<dbReference type="EMBL" id="AP026801">
    <property type="protein sequence ID" value="BDR56226.1"/>
    <property type="molecule type" value="Genomic_DNA"/>
</dbReference>
<dbReference type="InterPro" id="IPR005248">
    <property type="entry name" value="NadD/NMNAT"/>
</dbReference>
<dbReference type="Pfam" id="PF01467">
    <property type="entry name" value="CTP_transf_like"/>
    <property type="match status" value="1"/>
</dbReference>
<dbReference type="Proteomes" id="UP001321804">
    <property type="component" value="Chromosome"/>
</dbReference>
<evidence type="ECO:0000256" key="1">
    <source>
        <dbReference type="ARBA" id="ARBA00002324"/>
    </source>
</evidence>
<evidence type="ECO:0000256" key="5">
    <source>
        <dbReference type="ARBA" id="ARBA00022695"/>
    </source>
</evidence>
<evidence type="ECO:0000256" key="6">
    <source>
        <dbReference type="ARBA" id="ARBA00022741"/>
    </source>
</evidence>
<feature type="domain" description="Cytidyltransferase-like" evidence="11">
    <location>
        <begin position="29"/>
        <end position="184"/>
    </location>
</feature>
<dbReference type="HAMAP" id="MF_00244">
    <property type="entry name" value="NaMN_adenylyltr"/>
    <property type="match status" value="1"/>
</dbReference>
<comment type="pathway">
    <text evidence="2 10">Cofactor biosynthesis; NAD(+) biosynthesis; deamido-NAD(+) from nicotinate D-ribonucleotide: step 1/1.</text>
</comment>
<keyword evidence="13" id="KW-1185">Reference proteome</keyword>
<evidence type="ECO:0000256" key="10">
    <source>
        <dbReference type="HAMAP-Rule" id="MF_00244"/>
    </source>
</evidence>
<keyword evidence="5 10" id="KW-0548">Nucleotidyltransferase</keyword>
<dbReference type="KEGG" id="xak:KIMC2_07880"/>
<sequence length="211" mass="24898">MDRLKKENVILTLPKEEKKTDHKRKAIGLFTGKFDPIHIGHLVVAENVSDFLNLDKIYFIPVTNHDIIENDLQKDCHRLTMIKDSVRDNDRFELLYSGTLFEKPKNLEDMFRLLHEKNPEAEYYWIAGNEFINSISMGTFSTKLLDYVKLVGTRRYNFVLRSKVPITWVEVPSINISSSNIRNRLKNKMTIRYLVPDKVFRYILKENLYGK</sequence>
<dbReference type="GO" id="GO:0005524">
    <property type="term" value="F:ATP binding"/>
    <property type="evidence" value="ECO:0007669"/>
    <property type="project" value="UniProtKB-KW"/>
</dbReference>
<evidence type="ECO:0000259" key="11">
    <source>
        <dbReference type="Pfam" id="PF01467"/>
    </source>
</evidence>
<dbReference type="PANTHER" id="PTHR39321">
    <property type="entry name" value="NICOTINATE-NUCLEOTIDE ADENYLYLTRANSFERASE-RELATED"/>
    <property type="match status" value="1"/>
</dbReference>
<keyword evidence="6 10" id="KW-0547">Nucleotide-binding</keyword>
<dbReference type="SUPFAM" id="SSF52374">
    <property type="entry name" value="Nucleotidylyl transferase"/>
    <property type="match status" value="1"/>
</dbReference>
<dbReference type="RefSeq" id="WP_317698112.1">
    <property type="nucleotide sequence ID" value="NZ_AP026801.1"/>
</dbReference>
<proteinExistence type="inferred from homology"/>
<comment type="similarity">
    <text evidence="10">Belongs to the NadD family.</text>
</comment>
<accession>A0AAU9CV06</accession>
<evidence type="ECO:0000256" key="4">
    <source>
        <dbReference type="ARBA" id="ARBA00022679"/>
    </source>
</evidence>
<evidence type="ECO:0000256" key="2">
    <source>
        <dbReference type="ARBA" id="ARBA00005019"/>
    </source>
</evidence>
<evidence type="ECO:0000256" key="9">
    <source>
        <dbReference type="ARBA" id="ARBA00048721"/>
    </source>
</evidence>
<protein>
    <recommendedName>
        <fullName evidence="10">Probable nicotinate-nucleotide adenylyltransferase</fullName>
        <ecNumber evidence="10">2.7.7.18</ecNumber>
    </recommendedName>
    <alternativeName>
        <fullName evidence="10">Deamido-NAD(+) diphosphorylase</fullName>
    </alternativeName>
    <alternativeName>
        <fullName evidence="10">Deamido-NAD(+) pyrophosphorylase</fullName>
    </alternativeName>
    <alternativeName>
        <fullName evidence="10">Nicotinate mononucleotide adenylyltransferase</fullName>
        <shortName evidence="10">NaMN adenylyltransferase</shortName>
    </alternativeName>
</protein>
<keyword evidence="8 10" id="KW-0520">NAD</keyword>
<dbReference type="Gene3D" id="3.40.50.620">
    <property type="entry name" value="HUPs"/>
    <property type="match status" value="1"/>
</dbReference>
<evidence type="ECO:0000313" key="12">
    <source>
        <dbReference type="EMBL" id="BDR56226.1"/>
    </source>
</evidence>
<name>A0AAU9CV06_9LACO</name>
<evidence type="ECO:0000313" key="13">
    <source>
        <dbReference type="Proteomes" id="UP001321804"/>
    </source>
</evidence>
<gene>
    <name evidence="12" type="primary">yccG</name>
    <name evidence="10" type="synonym">nadD</name>
    <name evidence="12" type="ORF">KIMC2_07880</name>
</gene>
<organism evidence="12 13">
    <name type="scientific">Xylocopilactobacillus apis</name>
    <dbReference type="NCBI Taxonomy" id="2932183"/>
    <lineage>
        <taxon>Bacteria</taxon>
        <taxon>Bacillati</taxon>
        <taxon>Bacillota</taxon>
        <taxon>Bacilli</taxon>
        <taxon>Lactobacillales</taxon>
        <taxon>Lactobacillaceae</taxon>
        <taxon>Xylocopilactobacillus</taxon>
    </lineage>
</organism>
<evidence type="ECO:0000256" key="7">
    <source>
        <dbReference type="ARBA" id="ARBA00022840"/>
    </source>
</evidence>
<dbReference type="InterPro" id="IPR014729">
    <property type="entry name" value="Rossmann-like_a/b/a_fold"/>
</dbReference>
<keyword evidence="3 10" id="KW-0662">Pyridine nucleotide biosynthesis</keyword>
<reference evidence="12 13" key="1">
    <citation type="journal article" date="2023" name="Microbiol. Spectr.">
        <title>Symbiosis of Carpenter Bees with Uncharacterized Lactic Acid Bacteria Showing NAD Auxotrophy.</title>
        <authorList>
            <person name="Kawasaki S."/>
            <person name="Ozawa K."/>
            <person name="Mori T."/>
            <person name="Yamamoto A."/>
            <person name="Ito M."/>
            <person name="Ohkuma M."/>
            <person name="Sakamoto M."/>
            <person name="Matsutani M."/>
        </authorList>
    </citation>
    <scope>NUCLEOTIDE SEQUENCE [LARGE SCALE GENOMIC DNA]</scope>
    <source>
        <strain evidence="12 13">KimC2</strain>
    </source>
</reference>
<dbReference type="GO" id="GO:0004515">
    <property type="term" value="F:nicotinate-nucleotide adenylyltransferase activity"/>
    <property type="evidence" value="ECO:0007669"/>
    <property type="project" value="UniProtKB-UniRule"/>
</dbReference>
<comment type="function">
    <text evidence="1 10">Catalyzes the reversible adenylation of nicotinate mononucleotide (NaMN) to nicotinic acid adenine dinucleotide (NaAD).</text>
</comment>
<dbReference type="GO" id="GO:0009435">
    <property type="term" value="P:NAD+ biosynthetic process"/>
    <property type="evidence" value="ECO:0007669"/>
    <property type="project" value="UniProtKB-UniRule"/>
</dbReference>
<evidence type="ECO:0000256" key="3">
    <source>
        <dbReference type="ARBA" id="ARBA00022642"/>
    </source>
</evidence>